<gene>
    <name evidence="4" type="ORF">B5807_01855</name>
</gene>
<dbReference type="OMA" id="TCICGCI"/>
<dbReference type="EMBL" id="KZ107839">
    <property type="protein sequence ID" value="OSS53225.1"/>
    <property type="molecule type" value="Genomic_DNA"/>
</dbReference>
<evidence type="ECO:0000313" key="5">
    <source>
        <dbReference type="Proteomes" id="UP000193240"/>
    </source>
</evidence>
<keyword evidence="1" id="KW-0479">Metal-binding</keyword>
<proteinExistence type="predicted"/>
<feature type="compositionally biased region" description="Basic and acidic residues" evidence="2">
    <location>
        <begin position="37"/>
        <end position="52"/>
    </location>
</feature>
<protein>
    <recommendedName>
        <fullName evidence="3">C2H2-type domain-containing protein</fullName>
    </recommendedName>
</protein>
<sequence>MEGFPWTFHEVTVRCPCGTCFKDADTYLQHKRSCKNHSVERSIESRPVGVDRKAHKPPLEASATPAPRNAGNSHGNRLTKKPRPSRNVQSSLPVRKPPTNMDSALSGFDLSVAGSTSSAAGQRSSPPQCVAKIHCTCGRTFTKQESLDLHLQTSRAHQAERMHLEEDDFIPLMPSVVQPTTVNALAHPAHSASVTDPESPLYSKTSVAQLLHCDCGHSFETQRSLNLHKRDTLYHQRQAKDPSAAGKYEQDRLTSALASMTLNSGITRIHPSAANLTCICGCIFSTQAAFDQHKADSARYAWFGDREAWRKRVGYW</sequence>
<evidence type="ECO:0000313" key="4">
    <source>
        <dbReference type="EMBL" id="OSS53225.1"/>
    </source>
</evidence>
<keyword evidence="5" id="KW-1185">Reference proteome</keyword>
<keyword evidence="1" id="KW-0863">Zinc-finger</keyword>
<reference evidence="4 5" key="1">
    <citation type="journal article" date="2017" name="Genome Announc.">
        <title>Genome sequence of the saprophytic ascomycete Epicoccum nigrum ICMP 19927 strain isolated from New Zealand.</title>
        <authorList>
            <person name="Fokin M."/>
            <person name="Fleetwood D."/>
            <person name="Weir B.S."/>
            <person name="Villas-Boas S.G."/>
        </authorList>
    </citation>
    <scope>NUCLEOTIDE SEQUENCE [LARGE SCALE GENOMIC DNA]</scope>
    <source>
        <strain evidence="4 5">ICMP 19927</strain>
    </source>
</reference>
<name>A0A1Y2MAT2_EPING</name>
<dbReference type="PROSITE" id="PS50157">
    <property type="entry name" value="ZINC_FINGER_C2H2_2"/>
    <property type="match status" value="1"/>
</dbReference>
<evidence type="ECO:0000259" key="3">
    <source>
        <dbReference type="PROSITE" id="PS50157"/>
    </source>
</evidence>
<dbReference type="AlphaFoldDB" id="A0A1Y2MAT2"/>
<dbReference type="InParanoid" id="A0A1Y2MAT2"/>
<feature type="region of interest" description="Disordered" evidence="2">
    <location>
        <begin position="32"/>
        <end position="107"/>
    </location>
</feature>
<dbReference type="GO" id="GO:0008270">
    <property type="term" value="F:zinc ion binding"/>
    <property type="evidence" value="ECO:0007669"/>
    <property type="project" value="UniProtKB-KW"/>
</dbReference>
<evidence type="ECO:0000256" key="2">
    <source>
        <dbReference type="SAM" id="MobiDB-lite"/>
    </source>
</evidence>
<keyword evidence="1" id="KW-0862">Zinc</keyword>
<accession>A0A1Y2MAT2</accession>
<evidence type="ECO:0000256" key="1">
    <source>
        <dbReference type="PROSITE-ProRule" id="PRU00042"/>
    </source>
</evidence>
<organism evidence="4 5">
    <name type="scientific">Epicoccum nigrum</name>
    <name type="common">Soil fungus</name>
    <name type="synonym">Epicoccum purpurascens</name>
    <dbReference type="NCBI Taxonomy" id="105696"/>
    <lineage>
        <taxon>Eukaryota</taxon>
        <taxon>Fungi</taxon>
        <taxon>Dikarya</taxon>
        <taxon>Ascomycota</taxon>
        <taxon>Pezizomycotina</taxon>
        <taxon>Dothideomycetes</taxon>
        <taxon>Pleosporomycetidae</taxon>
        <taxon>Pleosporales</taxon>
        <taxon>Pleosporineae</taxon>
        <taxon>Didymellaceae</taxon>
        <taxon>Epicoccum</taxon>
    </lineage>
</organism>
<dbReference type="InterPro" id="IPR013087">
    <property type="entry name" value="Znf_C2H2_type"/>
</dbReference>
<feature type="domain" description="C2H2-type" evidence="3">
    <location>
        <begin position="127"/>
        <end position="162"/>
    </location>
</feature>
<dbReference type="Proteomes" id="UP000193240">
    <property type="component" value="Unassembled WGS sequence"/>
</dbReference>